<dbReference type="CDD" id="cd07989">
    <property type="entry name" value="LPLAT_AGPAT-like"/>
    <property type="match status" value="1"/>
</dbReference>
<evidence type="ECO:0000313" key="10">
    <source>
        <dbReference type="Proteomes" id="UP001596170"/>
    </source>
</evidence>
<keyword evidence="4 7" id="KW-0808">Transferase</keyword>
<name>A0ABW1L8A4_9BACL</name>
<evidence type="ECO:0000313" key="9">
    <source>
        <dbReference type="EMBL" id="MFC6040184.1"/>
    </source>
</evidence>
<gene>
    <name evidence="9" type="ORF">ACFPYN_12205</name>
</gene>
<comment type="pathway">
    <text evidence="1">Lipid metabolism.</text>
</comment>
<organism evidence="9 10">
    <name type="scientific">Paenisporosarcina macmurdoensis</name>
    <dbReference type="NCBI Taxonomy" id="212659"/>
    <lineage>
        <taxon>Bacteria</taxon>
        <taxon>Bacillati</taxon>
        <taxon>Bacillota</taxon>
        <taxon>Bacilli</taxon>
        <taxon>Bacillales</taxon>
        <taxon>Caryophanaceae</taxon>
        <taxon>Paenisporosarcina</taxon>
    </lineage>
</organism>
<accession>A0ABW1L8A4</accession>
<dbReference type="InterPro" id="IPR002123">
    <property type="entry name" value="Plipid/glycerol_acylTrfase"/>
</dbReference>
<dbReference type="PANTHER" id="PTHR10434">
    <property type="entry name" value="1-ACYL-SN-GLYCEROL-3-PHOSPHATE ACYLTRANSFERASE"/>
    <property type="match status" value="1"/>
</dbReference>
<dbReference type="NCBIfam" id="TIGR00530">
    <property type="entry name" value="AGP_acyltrn"/>
    <property type="match status" value="1"/>
</dbReference>
<comment type="caution">
    <text evidence="9">The sequence shown here is derived from an EMBL/GenBank/DDBJ whole genome shotgun (WGS) entry which is preliminary data.</text>
</comment>
<dbReference type="SUPFAM" id="SSF69593">
    <property type="entry name" value="Glycerol-3-phosphate (1)-acyltransferase"/>
    <property type="match status" value="1"/>
</dbReference>
<dbReference type="SMART" id="SM00563">
    <property type="entry name" value="PlsC"/>
    <property type="match status" value="1"/>
</dbReference>
<reference evidence="10" key="1">
    <citation type="journal article" date="2019" name="Int. J. Syst. Evol. Microbiol.">
        <title>The Global Catalogue of Microorganisms (GCM) 10K type strain sequencing project: providing services to taxonomists for standard genome sequencing and annotation.</title>
        <authorList>
            <consortium name="The Broad Institute Genomics Platform"/>
            <consortium name="The Broad Institute Genome Sequencing Center for Infectious Disease"/>
            <person name="Wu L."/>
            <person name="Ma J."/>
        </authorList>
    </citation>
    <scope>NUCLEOTIDE SEQUENCE [LARGE SCALE GENOMIC DNA]</scope>
    <source>
        <strain evidence="10">CCUG 54527</strain>
    </source>
</reference>
<evidence type="ECO:0000256" key="5">
    <source>
        <dbReference type="ARBA" id="ARBA00023098"/>
    </source>
</evidence>
<feature type="domain" description="Phospholipid/glycerol acyltransferase" evidence="8">
    <location>
        <begin position="73"/>
        <end position="187"/>
    </location>
</feature>
<evidence type="ECO:0000256" key="1">
    <source>
        <dbReference type="ARBA" id="ARBA00005189"/>
    </source>
</evidence>
<sequence>MYNSLRTFSFLFGYLPFSLRDLRKIQRQKDKLTTKDYDELVHQQPKKWAKGILKRTKSTFQIEGLELIPEETVLFVSNHEGNFDIPSLIAHIPKPFAFMSKVEVKKLPIIKDWMEVMNCVFIDRTNRKSSMRSITDMVSTLQAGHSMIIFPEGTRSKGTGVQEFKSGFVRIAKEAQVTIVPIAIAGTSDIMENNKNKIKPAHVLISVLPPISVEIIQELSSKELIVHVQQKIALEVKRLQDTKKQMPQQ</sequence>
<comment type="catalytic activity">
    <reaction evidence="7">
        <text>a 1-acyl-sn-glycero-3-phosphate + an acyl-CoA = a 1,2-diacyl-sn-glycero-3-phosphate + CoA</text>
        <dbReference type="Rhea" id="RHEA:19709"/>
        <dbReference type="ChEBI" id="CHEBI:57287"/>
        <dbReference type="ChEBI" id="CHEBI:57970"/>
        <dbReference type="ChEBI" id="CHEBI:58342"/>
        <dbReference type="ChEBI" id="CHEBI:58608"/>
        <dbReference type="EC" id="2.3.1.51"/>
    </reaction>
</comment>
<dbReference type="PANTHER" id="PTHR10434:SF64">
    <property type="entry name" value="1-ACYL-SN-GLYCEROL-3-PHOSPHATE ACYLTRANSFERASE-RELATED"/>
    <property type="match status" value="1"/>
</dbReference>
<dbReference type="RefSeq" id="WP_377734519.1">
    <property type="nucleotide sequence ID" value="NZ_JBHSRI010000018.1"/>
</dbReference>
<comment type="domain">
    <text evidence="7">The HXXXXD motif is essential for acyltransferase activity and may constitute the binding site for the phosphate moiety of the glycerol-3-phosphate.</text>
</comment>
<keyword evidence="5 7" id="KW-0443">Lipid metabolism</keyword>
<keyword evidence="6 7" id="KW-0012">Acyltransferase</keyword>
<dbReference type="GO" id="GO:0016746">
    <property type="term" value="F:acyltransferase activity"/>
    <property type="evidence" value="ECO:0007669"/>
    <property type="project" value="UniProtKB-KW"/>
</dbReference>
<evidence type="ECO:0000256" key="3">
    <source>
        <dbReference type="ARBA" id="ARBA00022516"/>
    </source>
</evidence>
<keyword evidence="3 7" id="KW-0444">Lipid biosynthesis</keyword>
<dbReference type="EC" id="2.3.1.51" evidence="7"/>
<dbReference type="EMBL" id="JBHSRI010000018">
    <property type="protein sequence ID" value="MFC6040184.1"/>
    <property type="molecule type" value="Genomic_DNA"/>
</dbReference>
<proteinExistence type="inferred from homology"/>
<evidence type="ECO:0000256" key="7">
    <source>
        <dbReference type="RuleBase" id="RU361267"/>
    </source>
</evidence>
<dbReference type="Pfam" id="PF01553">
    <property type="entry name" value="Acyltransferase"/>
    <property type="match status" value="1"/>
</dbReference>
<evidence type="ECO:0000256" key="6">
    <source>
        <dbReference type="ARBA" id="ARBA00023315"/>
    </source>
</evidence>
<protein>
    <recommendedName>
        <fullName evidence="7">1-acyl-sn-glycerol-3-phosphate acyltransferase</fullName>
        <ecNumber evidence="7">2.3.1.51</ecNumber>
    </recommendedName>
</protein>
<evidence type="ECO:0000259" key="8">
    <source>
        <dbReference type="SMART" id="SM00563"/>
    </source>
</evidence>
<keyword evidence="7" id="KW-0594">Phospholipid biosynthesis</keyword>
<dbReference type="InterPro" id="IPR004552">
    <property type="entry name" value="AGP_acyltrans"/>
</dbReference>
<dbReference type="Proteomes" id="UP001596170">
    <property type="component" value="Unassembled WGS sequence"/>
</dbReference>
<keyword evidence="10" id="KW-1185">Reference proteome</keyword>
<evidence type="ECO:0000256" key="4">
    <source>
        <dbReference type="ARBA" id="ARBA00022679"/>
    </source>
</evidence>
<evidence type="ECO:0000256" key="2">
    <source>
        <dbReference type="ARBA" id="ARBA00008655"/>
    </source>
</evidence>
<keyword evidence="7" id="KW-1208">Phospholipid metabolism</keyword>
<comment type="similarity">
    <text evidence="2 7">Belongs to the 1-acyl-sn-glycerol-3-phosphate acyltransferase family.</text>
</comment>